<dbReference type="Gene3D" id="2.60.120.10">
    <property type="entry name" value="Jelly Rolls"/>
    <property type="match status" value="1"/>
</dbReference>
<dbReference type="KEGG" id="rhg:EXZ61_02750"/>
<dbReference type="SMART" id="SM00100">
    <property type="entry name" value="cNMP"/>
    <property type="match status" value="1"/>
</dbReference>
<evidence type="ECO:0000313" key="2">
    <source>
        <dbReference type="EMBL" id="QDL53176.1"/>
    </source>
</evidence>
<dbReference type="Pfam" id="PF00027">
    <property type="entry name" value="cNMP_binding"/>
    <property type="match status" value="1"/>
</dbReference>
<proteinExistence type="predicted"/>
<dbReference type="PANTHER" id="PTHR24567:SF77">
    <property type="entry name" value="NUCLEOSIDE-RESPONSIVE TRANSCRIPTIONAL ACTIVATOR OF NUCLEOSIDE UTILIZATION DEOR"/>
    <property type="match status" value="1"/>
</dbReference>
<dbReference type="InterPro" id="IPR000595">
    <property type="entry name" value="cNMP-bd_dom"/>
</dbReference>
<feature type="domain" description="Cyclic nucleotide-binding" evidence="1">
    <location>
        <begin position="7"/>
        <end position="106"/>
    </location>
</feature>
<dbReference type="AlphaFoldDB" id="A0A515EKK0"/>
<dbReference type="InterPro" id="IPR014710">
    <property type="entry name" value="RmlC-like_jellyroll"/>
</dbReference>
<sequence length="176" mass="19271">MRSSLIIFENLDEDDVAWIHQACRKASFAAGTTLVECGRANRKISLLLQGRCQVFAADGRLLDTLSPGDMMGEISFVDRRKTTARICAETDVVVAVLEEDVLQEKLQSDTAFAARFYMAVASVLAFRLRRNLQVAISADADVLNSSQEFAGEIDVVDLDSTAKAGARLSYLLAHLL</sequence>
<dbReference type="RefSeq" id="WP_142808795.1">
    <property type="nucleotide sequence ID" value="NZ_CP036282.1"/>
</dbReference>
<evidence type="ECO:0000313" key="3">
    <source>
        <dbReference type="Proteomes" id="UP000317365"/>
    </source>
</evidence>
<dbReference type="SUPFAM" id="SSF51206">
    <property type="entry name" value="cAMP-binding domain-like"/>
    <property type="match status" value="1"/>
</dbReference>
<dbReference type="PROSITE" id="PS50042">
    <property type="entry name" value="CNMP_BINDING_3"/>
    <property type="match status" value="1"/>
</dbReference>
<dbReference type="GO" id="GO:0003700">
    <property type="term" value="F:DNA-binding transcription factor activity"/>
    <property type="evidence" value="ECO:0007669"/>
    <property type="project" value="TreeGrafter"/>
</dbReference>
<reference evidence="3" key="1">
    <citation type="submission" date="2019-02" db="EMBL/GenBank/DDBJ databases">
        <title>Complete genome sequence of Rhodoferax sp. Gr-4.</title>
        <authorList>
            <person name="Jin L."/>
        </authorList>
    </citation>
    <scope>NUCLEOTIDE SEQUENCE [LARGE SCALE GENOMIC DNA]</scope>
    <source>
        <strain evidence="3">Gr-4</strain>
    </source>
</reference>
<dbReference type="CDD" id="cd00038">
    <property type="entry name" value="CAP_ED"/>
    <property type="match status" value="1"/>
</dbReference>
<name>A0A515EKK0_9BURK</name>
<dbReference type="InterPro" id="IPR018490">
    <property type="entry name" value="cNMP-bd_dom_sf"/>
</dbReference>
<dbReference type="EMBL" id="CP036282">
    <property type="protein sequence ID" value="QDL53176.1"/>
    <property type="molecule type" value="Genomic_DNA"/>
</dbReference>
<evidence type="ECO:0000259" key="1">
    <source>
        <dbReference type="PROSITE" id="PS50042"/>
    </source>
</evidence>
<gene>
    <name evidence="2" type="ORF">EXZ61_02750</name>
</gene>
<reference evidence="3" key="2">
    <citation type="journal article" date="2020" name="Int. J. Syst. Evol. Microbiol.">
        <title>Genomic insights into a novel species Rhodoferax aquaticus sp. nov., isolated from freshwater.</title>
        <authorList>
            <person name="Li T."/>
            <person name="Zhuo Y."/>
            <person name="Jin C.Z."/>
            <person name="Wu X."/>
            <person name="Ko S.R."/>
            <person name="Jin F.J."/>
            <person name="Ahn C.Y."/>
            <person name="Oh H.M."/>
            <person name="Lee H.G."/>
            <person name="Jin L."/>
        </authorList>
    </citation>
    <scope>NUCLEOTIDE SEQUENCE [LARGE SCALE GENOMIC DNA]</scope>
    <source>
        <strain evidence="3">Gr-4</strain>
    </source>
</reference>
<accession>A0A515EKK0</accession>
<dbReference type="PANTHER" id="PTHR24567">
    <property type="entry name" value="CRP FAMILY TRANSCRIPTIONAL REGULATORY PROTEIN"/>
    <property type="match status" value="1"/>
</dbReference>
<dbReference type="Proteomes" id="UP000317365">
    <property type="component" value="Chromosome"/>
</dbReference>
<organism evidence="2 3">
    <name type="scientific">Rhodoferax aquaticus</name>
    <dbReference type="NCBI Taxonomy" id="2527691"/>
    <lineage>
        <taxon>Bacteria</taxon>
        <taxon>Pseudomonadati</taxon>
        <taxon>Pseudomonadota</taxon>
        <taxon>Betaproteobacteria</taxon>
        <taxon>Burkholderiales</taxon>
        <taxon>Comamonadaceae</taxon>
        <taxon>Rhodoferax</taxon>
    </lineage>
</organism>
<protein>
    <submittedName>
        <fullName evidence="2">Cyclic nucleotide-binding domain-containing protein</fullName>
    </submittedName>
</protein>
<dbReference type="GO" id="GO:0005829">
    <property type="term" value="C:cytosol"/>
    <property type="evidence" value="ECO:0007669"/>
    <property type="project" value="TreeGrafter"/>
</dbReference>
<keyword evidence="3" id="KW-1185">Reference proteome</keyword>
<dbReference type="InterPro" id="IPR050397">
    <property type="entry name" value="Env_Response_Regulators"/>
</dbReference>